<protein>
    <recommendedName>
        <fullName evidence="5">PucR family transcriptional regulator</fullName>
    </recommendedName>
</protein>
<dbReference type="InterPro" id="IPR051448">
    <property type="entry name" value="CdaR-like_regulators"/>
</dbReference>
<name>A0A2N6T691_9CORY</name>
<dbReference type="Proteomes" id="UP000235836">
    <property type="component" value="Unassembled WGS sequence"/>
</dbReference>
<dbReference type="AlphaFoldDB" id="A0A2N6T691"/>
<dbReference type="Pfam" id="PF13556">
    <property type="entry name" value="HTH_30"/>
    <property type="match status" value="1"/>
</dbReference>
<dbReference type="InterPro" id="IPR042070">
    <property type="entry name" value="PucR_C-HTH_sf"/>
</dbReference>
<dbReference type="Gene3D" id="1.10.10.2840">
    <property type="entry name" value="PucR C-terminal helix-turn-helix domain"/>
    <property type="match status" value="1"/>
</dbReference>
<dbReference type="EMBL" id="PNHG01000004">
    <property type="protein sequence ID" value="PMC64831.1"/>
    <property type="molecule type" value="Genomic_DNA"/>
</dbReference>
<dbReference type="PANTHER" id="PTHR33744:SF15">
    <property type="entry name" value="CARBOHYDRATE DIACID REGULATOR"/>
    <property type="match status" value="1"/>
</dbReference>
<organism evidence="3 4">
    <name type="scientific">Corynebacterium tuscaniense</name>
    <dbReference type="NCBI Taxonomy" id="302449"/>
    <lineage>
        <taxon>Bacteria</taxon>
        <taxon>Bacillati</taxon>
        <taxon>Actinomycetota</taxon>
        <taxon>Actinomycetes</taxon>
        <taxon>Mycobacteriales</taxon>
        <taxon>Corynebacteriaceae</taxon>
        <taxon>Corynebacterium</taxon>
    </lineage>
</organism>
<sequence>MSVMYSTAKNVGRIVRSGDCVMFPFSFLTKNSRLGVTEIISAPTASFSVVQTNELVAPEHFIQPESFVLTVGAAFRDRCEELPAYIQHLAEQGAVAVGFGISDVFSSVPEPVIDSARKHNIGLYEVARPVPFSRIVSAVYEEQHRRSTAEQHQRAYAQQQLLQAQEKLTRTAISGDMKALTRDVAESLEACVAISDANGRIIAEQVARSYNAMKKTHTTSYKISSETQQPYIVHVTSTRVITGEDRSLIRHYAGLAATLLSRPAQLRRVHNQINSYALRIQLGIKNAEELYADSVDAPVDADGFARPIVIATQSRRAMQTVLDTLDRHAHNRDQLLHALRLTETTFLLVVRPEINIRHILDDLGEHSSRVRIAAGSPVVLAGLTPEHVGQLEARTRTLRPGDVSQTSDTNLPWLHEPAVAQALAARREEIFGRLNSYDAAHGTELEKTLAVFLRHSAQLANTADALGVHRHTVRTRIEKIQHMCEISLDNPAHFSEAYLAMTAFDG</sequence>
<dbReference type="InterPro" id="IPR025736">
    <property type="entry name" value="PucR_C-HTH_dom"/>
</dbReference>
<evidence type="ECO:0000313" key="3">
    <source>
        <dbReference type="EMBL" id="PMC64831.1"/>
    </source>
</evidence>
<evidence type="ECO:0000259" key="1">
    <source>
        <dbReference type="Pfam" id="PF07905"/>
    </source>
</evidence>
<accession>A0A2N6T691</accession>
<evidence type="ECO:0008006" key="5">
    <source>
        <dbReference type="Google" id="ProtNLM"/>
    </source>
</evidence>
<evidence type="ECO:0000259" key="2">
    <source>
        <dbReference type="Pfam" id="PF13556"/>
    </source>
</evidence>
<dbReference type="PANTHER" id="PTHR33744">
    <property type="entry name" value="CARBOHYDRATE DIACID REGULATOR"/>
    <property type="match status" value="1"/>
</dbReference>
<feature type="domain" description="Purine catabolism PurC-like" evidence="1">
    <location>
        <begin position="49"/>
        <end position="141"/>
    </location>
</feature>
<dbReference type="Pfam" id="PF07905">
    <property type="entry name" value="PucR"/>
    <property type="match status" value="1"/>
</dbReference>
<comment type="caution">
    <text evidence="3">The sequence shown here is derived from an EMBL/GenBank/DDBJ whole genome shotgun (WGS) entry which is preliminary data.</text>
</comment>
<feature type="domain" description="PucR C-terminal helix-turn-helix" evidence="2">
    <location>
        <begin position="447"/>
        <end position="502"/>
    </location>
</feature>
<dbReference type="InterPro" id="IPR012914">
    <property type="entry name" value="PucR_dom"/>
</dbReference>
<keyword evidence="4" id="KW-1185">Reference proteome</keyword>
<evidence type="ECO:0000313" key="4">
    <source>
        <dbReference type="Proteomes" id="UP000235836"/>
    </source>
</evidence>
<proteinExistence type="predicted"/>
<reference evidence="3 4" key="1">
    <citation type="submission" date="2017-09" db="EMBL/GenBank/DDBJ databases">
        <title>Bacterial strain isolated from the female urinary microbiota.</title>
        <authorList>
            <person name="Thomas-White K."/>
            <person name="Kumar N."/>
            <person name="Forster S."/>
            <person name="Putonti C."/>
            <person name="Lawley T."/>
            <person name="Wolfe A.J."/>
        </authorList>
    </citation>
    <scope>NUCLEOTIDE SEQUENCE [LARGE SCALE GENOMIC DNA]</scope>
    <source>
        <strain evidence="3 4">UMB0792</strain>
    </source>
</reference>
<gene>
    <name evidence="3" type="ORF">CJ203_04045</name>
</gene>